<dbReference type="KEGG" id="cjap:GWK36_13070"/>
<evidence type="ECO:0000259" key="1">
    <source>
        <dbReference type="PROSITE" id="PS50851"/>
    </source>
</evidence>
<reference evidence="3" key="1">
    <citation type="submission" date="2020-01" db="EMBL/GenBank/DDBJ databases">
        <title>Caldichromatium gen. nov., sp. nov., a thermophilic purple sulfur bacterium member of the family Chromatiaceae isolated from Nakabusa hot spring, Japan.</title>
        <authorList>
            <person name="Saini M.K."/>
            <person name="Hanada S."/>
            <person name="Tank M."/>
        </authorList>
    </citation>
    <scope>NUCLEOTIDE SEQUENCE [LARGE SCALE GENOMIC DNA]</scope>
    <source>
        <strain evidence="3">No.7</strain>
    </source>
</reference>
<dbReference type="PANTHER" id="PTHR22617:SF43">
    <property type="entry name" value="PROTEIN PILI"/>
    <property type="match status" value="1"/>
</dbReference>
<name>A0A6G7VFE0_9GAMM</name>
<dbReference type="AlphaFoldDB" id="A0A6G7VFE0"/>
<accession>A0A6G7VFE0</accession>
<dbReference type="InterPro" id="IPR002545">
    <property type="entry name" value="CheW-lke_dom"/>
</dbReference>
<dbReference type="EMBL" id="CP048029">
    <property type="protein sequence ID" value="QIK38759.1"/>
    <property type="molecule type" value="Genomic_DNA"/>
</dbReference>
<dbReference type="GO" id="GO:0007165">
    <property type="term" value="P:signal transduction"/>
    <property type="evidence" value="ECO:0007669"/>
    <property type="project" value="InterPro"/>
</dbReference>
<sequence>MAKNPRIRTDLHALIQKLDARCRARAAGLPDENQPPDSWSAVLFRVEQHRFLTPLEQLSEVLELPWEITRIPGTKPWLLGVANNRGTLLPIYDLAALISGGPSLIHKRLREVALERRREQMRGRERVLVVRQEDLPCGLAVSEAIGMRYVQNADRVEGPSADWGPISRYVDACYRLDGQPLPVIHLKPMMADPLLNAALS</sequence>
<dbReference type="SMART" id="SM00260">
    <property type="entry name" value="CheW"/>
    <property type="match status" value="1"/>
</dbReference>
<dbReference type="InterPro" id="IPR039315">
    <property type="entry name" value="CheW"/>
</dbReference>
<dbReference type="PANTHER" id="PTHR22617">
    <property type="entry name" value="CHEMOTAXIS SENSOR HISTIDINE KINASE-RELATED"/>
    <property type="match status" value="1"/>
</dbReference>
<dbReference type="InterPro" id="IPR036061">
    <property type="entry name" value="CheW-like_dom_sf"/>
</dbReference>
<dbReference type="GO" id="GO:0006935">
    <property type="term" value="P:chemotaxis"/>
    <property type="evidence" value="ECO:0007669"/>
    <property type="project" value="InterPro"/>
</dbReference>
<dbReference type="Pfam" id="PF01584">
    <property type="entry name" value="CheW"/>
    <property type="match status" value="1"/>
</dbReference>
<protein>
    <submittedName>
        <fullName evidence="2">Chemotaxis protein CheW</fullName>
    </submittedName>
</protein>
<evidence type="ECO:0000313" key="3">
    <source>
        <dbReference type="Proteomes" id="UP000502699"/>
    </source>
</evidence>
<dbReference type="GO" id="GO:0005829">
    <property type="term" value="C:cytosol"/>
    <property type="evidence" value="ECO:0007669"/>
    <property type="project" value="TreeGrafter"/>
</dbReference>
<dbReference type="CDD" id="cd00588">
    <property type="entry name" value="CheW_like"/>
    <property type="match status" value="1"/>
</dbReference>
<dbReference type="PROSITE" id="PS50851">
    <property type="entry name" value="CHEW"/>
    <property type="match status" value="1"/>
</dbReference>
<dbReference type="SUPFAM" id="SSF50341">
    <property type="entry name" value="CheW-like"/>
    <property type="match status" value="1"/>
</dbReference>
<gene>
    <name evidence="2" type="ORF">GWK36_13070</name>
</gene>
<organism evidence="2 3">
    <name type="scientific">Caldichromatium japonicum</name>
    <dbReference type="NCBI Taxonomy" id="2699430"/>
    <lineage>
        <taxon>Bacteria</taxon>
        <taxon>Pseudomonadati</taxon>
        <taxon>Pseudomonadota</taxon>
        <taxon>Gammaproteobacteria</taxon>
        <taxon>Chromatiales</taxon>
        <taxon>Chromatiaceae</taxon>
        <taxon>Caldichromatium</taxon>
    </lineage>
</organism>
<dbReference type="Gene3D" id="2.40.50.180">
    <property type="entry name" value="CheA-289, Domain 4"/>
    <property type="match status" value="1"/>
</dbReference>
<feature type="domain" description="CheW-like" evidence="1">
    <location>
        <begin position="38"/>
        <end position="195"/>
    </location>
</feature>
<dbReference type="Proteomes" id="UP000502699">
    <property type="component" value="Chromosome"/>
</dbReference>
<evidence type="ECO:0000313" key="2">
    <source>
        <dbReference type="EMBL" id="QIK38759.1"/>
    </source>
</evidence>
<keyword evidence="3" id="KW-1185">Reference proteome</keyword>
<proteinExistence type="predicted"/>
<dbReference type="RefSeq" id="WP_166271738.1">
    <property type="nucleotide sequence ID" value="NZ_CP048029.1"/>
</dbReference>